<reference evidence="1" key="1">
    <citation type="submission" date="2014-09" db="EMBL/GenBank/DDBJ databases">
        <authorList>
            <person name="Magalhaes I.L.F."/>
            <person name="Oliveira U."/>
            <person name="Santos F.R."/>
            <person name="Vidigal T.H.D.A."/>
            <person name="Brescovit A.D."/>
            <person name="Santos A.J."/>
        </authorList>
    </citation>
    <scope>NUCLEOTIDE SEQUENCE</scope>
    <source>
        <tissue evidence="1">Shoot tissue taken approximately 20 cm above the soil surface</tissue>
    </source>
</reference>
<evidence type="ECO:0000313" key="1">
    <source>
        <dbReference type="EMBL" id="JAE15931.1"/>
    </source>
</evidence>
<organism evidence="1">
    <name type="scientific">Arundo donax</name>
    <name type="common">Giant reed</name>
    <name type="synonym">Donax arundinaceus</name>
    <dbReference type="NCBI Taxonomy" id="35708"/>
    <lineage>
        <taxon>Eukaryota</taxon>
        <taxon>Viridiplantae</taxon>
        <taxon>Streptophyta</taxon>
        <taxon>Embryophyta</taxon>
        <taxon>Tracheophyta</taxon>
        <taxon>Spermatophyta</taxon>
        <taxon>Magnoliopsida</taxon>
        <taxon>Liliopsida</taxon>
        <taxon>Poales</taxon>
        <taxon>Poaceae</taxon>
        <taxon>PACMAD clade</taxon>
        <taxon>Arundinoideae</taxon>
        <taxon>Arundineae</taxon>
        <taxon>Arundo</taxon>
    </lineage>
</organism>
<dbReference type="AlphaFoldDB" id="A0A0A9G058"/>
<sequence length="29" mass="3356">MMHVNVTVQLPWNMVVLNPQLDRTCVCLT</sequence>
<name>A0A0A9G058_ARUDO</name>
<protein>
    <submittedName>
        <fullName evidence="1">Uncharacterized protein</fullName>
    </submittedName>
</protein>
<accession>A0A0A9G058</accession>
<proteinExistence type="predicted"/>
<dbReference type="EMBL" id="GBRH01181965">
    <property type="protein sequence ID" value="JAE15931.1"/>
    <property type="molecule type" value="Transcribed_RNA"/>
</dbReference>
<reference evidence="1" key="2">
    <citation type="journal article" date="2015" name="Data Brief">
        <title>Shoot transcriptome of the giant reed, Arundo donax.</title>
        <authorList>
            <person name="Barrero R.A."/>
            <person name="Guerrero F.D."/>
            <person name="Moolhuijzen P."/>
            <person name="Goolsby J.A."/>
            <person name="Tidwell J."/>
            <person name="Bellgard S.E."/>
            <person name="Bellgard M.I."/>
        </authorList>
    </citation>
    <scope>NUCLEOTIDE SEQUENCE</scope>
    <source>
        <tissue evidence="1">Shoot tissue taken approximately 20 cm above the soil surface</tissue>
    </source>
</reference>